<evidence type="ECO:0000256" key="7">
    <source>
        <dbReference type="SAM" id="Coils"/>
    </source>
</evidence>
<evidence type="ECO:0000256" key="3">
    <source>
        <dbReference type="ARBA" id="ARBA00022490"/>
    </source>
</evidence>
<comment type="similarity">
    <text evidence="2">Belongs to the DivIVA family.</text>
</comment>
<keyword evidence="4" id="KW-0132">Cell division</keyword>
<dbReference type="Pfam" id="PF05103">
    <property type="entry name" value="DivIVA"/>
    <property type="match status" value="1"/>
</dbReference>
<dbReference type="PANTHER" id="PTHR35794">
    <property type="entry name" value="CELL DIVISION PROTEIN DIVIVA"/>
    <property type="match status" value="1"/>
</dbReference>
<evidence type="ECO:0000256" key="5">
    <source>
        <dbReference type="ARBA" id="ARBA00023054"/>
    </source>
</evidence>
<evidence type="ECO:0000313" key="9">
    <source>
        <dbReference type="EMBL" id="KXA62195.1"/>
    </source>
</evidence>
<dbReference type="GO" id="GO:0051301">
    <property type="term" value="P:cell division"/>
    <property type="evidence" value="ECO:0007669"/>
    <property type="project" value="UniProtKB-KW"/>
</dbReference>
<gene>
    <name evidence="9" type="ORF">HMPREF3228_00413</name>
</gene>
<evidence type="ECO:0000256" key="2">
    <source>
        <dbReference type="ARBA" id="ARBA00009008"/>
    </source>
</evidence>
<dbReference type="PATRIC" id="fig|28037.231.peg.413"/>
<dbReference type="InterPro" id="IPR019933">
    <property type="entry name" value="DivIVA_domain"/>
</dbReference>
<dbReference type="InterPro" id="IPR007793">
    <property type="entry name" value="DivIVA_fam"/>
</dbReference>
<dbReference type="Proteomes" id="UP000070065">
    <property type="component" value="Unassembled WGS sequence"/>
</dbReference>
<reference evidence="9 10" key="1">
    <citation type="submission" date="2016-01" db="EMBL/GenBank/DDBJ databases">
        <authorList>
            <person name="Oliw E.H."/>
        </authorList>
    </citation>
    <scope>NUCLEOTIDE SEQUENCE [LARGE SCALE GENOMIC DNA]</scope>
    <source>
        <strain evidence="9 10">CMW7705B</strain>
    </source>
</reference>
<protein>
    <submittedName>
        <fullName evidence="9">DivIVA domain protein</fullName>
    </submittedName>
</protein>
<dbReference type="AlphaFoldDB" id="A0A133S1H2"/>
<name>A0A133S1H2_STRMT</name>
<accession>A0A133S1H2</accession>
<dbReference type="NCBIfam" id="TIGR03544">
    <property type="entry name" value="DivI1A_domain"/>
    <property type="match status" value="1"/>
</dbReference>
<keyword evidence="3" id="KW-0963">Cytoplasm</keyword>
<evidence type="ECO:0000256" key="8">
    <source>
        <dbReference type="SAM" id="MobiDB-lite"/>
    </source>
</evidence>
<proteinExistence type="inferred from homology"/>
<comment type="caution">
    <text evidence="9">The sequence shown here is derived from an EMBL/GenBank/DDBJ whole genome shotgun (WGS) entry which is preliminary data.</text>
</comment>
<dbReference type="EMBL" id="LRQR01000027">
    <property type="protein sequence ID" value="KXA62195.1"/>
    <property type="molecule type" value="Genomic_DNA"/>
</dbReference>
<dbReference type="GO" id="GO:0005737">
    <property type="term" value="C:cytoplasm"/>
    <property type="evidence" value="ECO:0007669"/>
    <property type="project" value="UniProtKB-SubCell"/>
</dbReference>
<dbReference type="Gene3D" id="6.10.250.660">
    <property type="match status" value="1"/>
</dbReference>
<evidence type="ECO:0000313" key="10">
    <source>
        <dbReference type="Proteomes" id="UP000070065"/>
    </source>
</evidence>
<feature type="region of interest" description="Disordered" evidence="8">
    <location>
        <begin position="232"/>
        <end position="297"/>
    </location>
</feature>
<feature type="coiled-coil region" evidence="7">
    <location>
        <begin position="90"/>
        <end position="139"/>
    </location>
</feature>
<organism evidence="9 10">
    <name type="scientific">Streptococcus mitis</name>
    <dbReference type="NCBI Taxonomy" id="28037"/>
    <lineage>
        <taxon>Bacteria</taxon>
        <taxon>Bacillati</taxon>
        <taxon>Bacillota</taxon>
        <taxon>Bacilli</taxon>
        <taxon>Lactobacillales</taxon>
        <taxon>Streptococcaceae</taxon>
        <taxon>Streptococcus</taxon>
        <taxon>Streptococcus mitis group</taxon>
    </lineage>
</organism>
<dbReference type="PANTHER" id="PTHR35794:SF2">
    <property type="entry name" value="CELL DIVISION PROTEIN DIVIVA"/>
    <property type="match status" value="1"/>
</dbReference>
<keyword evidence="5 7" id="KW-0175">Coiled coil</keyword>
<evidence type="ECO:0000256" key="6">
    <source>
        <dbReference type="ARBA" id="ARBA00023306"/>
    </source>
</evidence>
<comment type="subcellular location">
    <subcellularLocation>
        <location evidence="1">Cytoplasm</location>
    </subcellularLocation>
</comment>
<evidence type="ECO:0000256" key="4">
    <source>
        <dbReference type="ARBA" id="ARBA00022618"/>
    </source>
</evidence>
<evidence type="ECO:0000256" key="1">
    <source>
        <dbReference type="ARBA" id="ARBA00004496"/>
    </source>
</evidence>
<sequence length="297" mass="33727">MRKNMPITSLEIKDKTFSTRFRGFDPEEVDEFLDIVVRDYEDLVRSNHDKDLHIKNLEERLSYFDEMKDSLSQSVLIAQDTAERVKQTAHDRSNNIIHQAEQDAHRLLEEAKYKANEILRQAADNAKKVAVETEELKNKSRVFHQRLKSTIESQLAIVESSDWEDILRPTATYLQTSDEAFKEVVSEVLGEPIPAPLEEEPIDMTRQFSQEEMTELQARIEAANKELAEFEAQAKQEVENPTPVVSPQIEEVPAHPVGPMYEEPEVAPSHYSGPTPATEAVSSEPGFAAPQESVTIL</sequence>
<keyword evidence="6" id="KW-0131">Cell cycle</keyword>